<name>A0A1G7U6D5_9PROT</name>
<dbReference type="OrthoDB" id="6910659at2"/>
<dbReference type="SUPFAM" id="SSF103642">
    <property type="entry name" value="Sec-C motif"/>
    <property type="match status" value="1"/>
</dbReference>
<proteinExistence type="predicted"/>
<protein>
    <submittedName>
        <fullName evidence="1">SEC-C motif-containing protein</fullName>
    </submittedName>
</protein>
<evidence type="ECO:0000313" key="2">
    <source>
        <dbReference type="Proteomes" id="UP000199415"/>
    </source>
</evidence>
<accession>A0A1G7U6D5</accession>
<dbReference type="AlphaFoldDB" id="A0A1G7U6D5"/>
<keyword evidence="2" id="KW-1185">Reference proteome</keyword>
<gene>
    <name evidence="1" type="ORF">SAMN05216241_11239</name>
</gene>
<reference evidence="1 2" key="1">
    <citation type="submission" date="2016-10" db="EMBL/GenBank/DDBJ databases">
        <authorList>
            <person name="de Groot N.N."/>
        </authorList>
    </citation>
    <scope>NUCLEOTIDE SEQUENCE [LARGE SCALE GENOMIC DNA]</scope>
    <source>
        <strain evidence="1 2">DSM 25584</strain>
    </source>
</reference>
<dbReference type="InterPro" id="IPR004027">
    <property type="entry name" value="SEC_C_motif"/>
</dbReference>
<dbReference type="EMBL" id="FNCE01000012">
    <property type="protein sequence ID" value="SDG43215.1"/>
    <property type="molecule type" value="Genomic_DNA"/>
</dbReference>
<dbReference type="STRING" id="1082479.SAMN05216241_11239"/>
<organism evidence="1 2">
    <name type="scientific">Limimonas halophila</name>
    <dbReference type="NCBI Taxonomy" id="1082479"/>
    <lineage>
        <taxon>Bacteria</taxon>
        <taxon>Pseudomonadati</taxon>
        <taxon>Pseudomonadota</taxon>
        <taxon>Alphaproteobacteria</taxon>
        <taxon>Rhodospirillales</taxon>
        <taxon>Rhodovibrionaceae</taxon>
        <taxon>Limimonas</taxon>
    </lineage>
</organism>
<evidence type="ECO:0000313" key="1">
    <source>
        <dbReference type="EMBL" id="SDG43215.1"/>
    </source>
</evidence>
<sequence length="268" mass="31280">MRRNELCICGSGLRWKNCCGSLSKNFHNFKKSGKSFIVTNDTLINSISRDARVVEESFDEIARDQLWKISAFYSNVIEILYVQKQLLNKSDDKLKHSCINLIDQAMVSFTASVDLARRGFRKQHAIMTRNMDELLMTVVYILSEEEGLERFYKGNIKHNEMMRAFKKIFPDFGHMYGLLSDRFVHVNQSHAETERPTSYRQDEESLAFIIQNLRLHVWLLDAVTELAFIDEIQERKYFTSKFGGLIEYNPSKSVLDWLNETIGDEYST</sequence>
<dbReference type="Proteomes" id="UP000199415">
    <property type="component" value="Unassembled WGS sequence"/>
</dbReference>
<dbReference type="Pfam" id="PF02810">
    <property type="entry name" value="SEC-C"/>
    <property type="match status" value="1"/>
</dbReference>